<dbReference type="AlphaFoldDB" id="A0A7W7D3K6"/>
<dbReference type="EMBL" id="JACHND010000001">
    <property type="protein sequence ID" value="MBB4699689.1"/>
    <property type="molecule type" value="Genomic_DNA"/>
</dbReference>
<dbReference type="SUPFAM" id="SSF55961">
    <property type="entry name" value="Bet v1-like"/>
    <property type="match status" value="1"/>
</dbReference>
<proteinExistence type="predicted"/>
<feature type="domain" description="Coenzyme Q-binding protein COQ10 START" evidence="2">
    <location>
        <begin position="145"/>
        <end position="269"/>
    </location>
</feature>
<dbReference type="Gene3D" id="3.30.530.20">
    <property type="match status" value="1"/>
</dbReference>
<dbReference type="InterPro" id="IPR023393">
    <property type="entry name" value="START-like_dom_sf"/>
</dbReference>
<protein>
    <submittedName>
        <fullName evidence="3">Putative membrane protein</fullName>
    </submittedName>
</protein>
<accession>A0A7W7D3K6</accession>
<reference evidence="3 4" key="1">
    <citation type="submission" date="2020-08" db="EMBL/GenBank/DDBJ databases">
        <title>Sequencing the genomes of 1000 actinobacteria strains.</title>
        <authorList>
            <person name="Klenk H.-P."/>
        </authorList>
    </citation>
    <scope>NUCLEOTIDE SEQUENCE [LARGE SCALE GENOMIC DNA]</scope>
    <source>
        <strain evidence="3 4">DSM 45784</strain>
    </source>
</reference>
<evidence type="ECO:0000259" key="2">
    <source>
        <dbReference type="Pfam" id="PF03364"/>
    </source>
</evidence>
<dbReference type="Pfam" id="PF03364">
    <property type="entry name" value="Polyketide_cyc"/>
    <property type="match status" value="1"/>
</dbReference>
<dbReference type="CDD" id="cd07817">
    <property type="entry name" value="SRPBCC_8"/>
    <property type="match status" value="1"/>
</dbReference>
<organism evidence="3 4">
    <name type="scientific">Sphaerisporangium siamense</name>
    <dbReference type="NCBI Taxonomy" id="795645"/>
    <lineage>
        <taxon>Bacteria</taxon>
        <taxon>Bacillati</taxon>
        <taxon>Actinomycetota</taxon>
        <taxon>Actinomycetes</taxon>
        <taxon>Streptosporangiales</taxon>
        <taxon>Streptosporangiaceae</taxon>
        <taxon>Sphaerisporangium</taxon>
    </lineage>
</organism>
<dbReference type="Proteomes" id="UP000542210">
    <property type="component" value="Unassembled WGS sequence"/>
</dbReference>
<sequence>MSEADHHSAQRWAGVLGWVSAGLGVLQVAAPDAVLRVIGVGDRPWARQVVRLVGIRELFQAAVLLGSRRPGPLVWTRVAGDAMDLALLGRLMAEPEDGGGRRRLAASTAAVTGIAFADIVTAVRGGHEPGIPSHHLTNLRAATTVNRPRREVYRFWRDVENLPRFMIHLESVEPIAGGYSHWRAKGPAHKRVEWDAEIIEDQTEQLIAWRSVEGATVRNRGSVRFTDAPGGHGTEVRVDIDYDPPAGKVGLAFARLLGEHPQQQVCDDLRRFKQVMEAGEVARSEGSPEGTRARRQLFQRPAQPVR</sequence>
<keyword evidence="4" id="KW-1185">Reference proteome</keyword>
<dbReference type="PANTHER" id="PTHR33824">
    <property type="entry name" value="POLYKETIDE CYCLASE/DEHYDRASE AND LIPID TRANSPORT SUPERFAMILY PROTEIN"/>
    <property type="match status" value="1"/>
</dbReference>
<comment type="caution">
    <text evidence="3">The sequence shown here is derived from an EMBL/GenBank/DDBJ whole genome shotgun (WGS) entry which is preliminary data.</text>
</comment>
<evidence type="ECO:0000313" key="3">
    <source>
        <dbReference type="EMBL" id="MBB4699689.1"/>
    </source>
</evidence>
<name>A0A7W7D3K6_9ACTN</name>
<evidence type="ECO:0000256" key="1">
    <source>
        <dbReference type="SAM" id="MobiDB-lite"/>
    </source>
</evidence>
<feature type="region of interest" description="Disordered" evidence="1">
    <location>
        <begin position="279"/>
        <end position="306"/>
    </location>
</feature>
<evidence type="ECO:0000313" key="4">
    <source>
        <dbReference type="Proteomes" id="UP000542210"/>
    </source>
</evidence>
<dbReference type="PANTHER" id="PTHR33824:SF7">
    <property type="entry name" value="POLYKETIDE CYCLASE_DEHYDRASE AND LIPID TRANSPORT SUPERFAMILY PROTEIN"/>
    <property type="match status" value="1"/>
</dbReference>
<dbReference type="InterPro" id="IPR005031">
    <property type="entry name" value="COQ10_START"/>
</dbReference>
<dbReference type="RefSeq" id="WP_184877405.1">
    <property type="nucleotide sequence ID" value="NZ_BOOV01000031.1"/>
</dbReference>
<dbReference type="InterPro" id="IPR047137">
    <property type="entry name" value="ORF3"/>
</dbReference>
<gene>
    <name evidence="3" type="ORF">BJ982_001233</name>
</gene>